<name>A0A0B1R4Y4_9GAMM</name>
<organism evidence="2 3">
    <name type="scientific">Pantoea rodasii</name>
    <dbReference type="NCBI Taxonomy" id="1076549"/>
    <lineage>
        <taxon>Bacteria</taxon>
        <taxon>Pseudomonadati</taxon>
        <taxon>Pseudomonadota</taxon>
        <taxon>Gammaproteobacteria</taxon>
        <taxon>Enterobacterales</taxon>
        <taxon>Erwiniaceae</taxon>
        <taxon>Pantoea</taxon>
    </lineage>
</organism>
<protein>
    <recommendedName>
        <fullName evidence="1">Bacterial CdiA-CT RNAse A domain-containing protein</fullName>
    </recommendedName>
</protein>
<dbReference type="AlphaFoldDB" id="A0A0B1R4Y4"/>
<proteinExistence type="predicted"/>
<dbReference type="InterPro" id="IPR041436">
    <property type="entry name" value="RNAse_A_bac"/>
</dbReference>
<feature type="domain" description="Bacterial CdiA-CT RNAse A" evidence="1">
    <location>
        <begin position="161"/>
        <end position="275"/>
    </location>
</feature>
<dbReference type="EMBL" id="JTJJ01000088">
    <property type="protein sequence ID" value="KHJ66292.1"/>
    <property type="molecule type" value="Genomic_DNA"/>
</dbReference>
<evidence type="ECO:0000259" key="1">
    <source>
        <dbReference type="Pfam" id="PF18431"/>
    </source>
</evidence>
<reference evidence="2 3" key="1">
    <citation type="submission" date="2014-11" db="EMBL/GenBank/DDBJ databases">
        <title>Genome sequencing of Pantoea rodasii ND03.</title>
        <authorList>
            <person name="Muhamad Yunos N.Y."/>
            <person name="Chan K.-G."/>
        </authorList>
    </citation>
    <scope>NUCLEOTIDE SEQUENCE [LARGE SCALE GENOMIC DNA]</scope>
    <source>
        <strain evidence="2 3">ND03</strain>
    </source>
</reference>
<gene>
    <name evidence="2" type="ORF">QU24_20200</name>
</gene>
<evidence type="ECO:0000313" key="3">
    <source>
        <dbReference type="Proteomes" id="UP000030853"/>
    </source>
</evidence>
<dbReference type="CDD" id="cd20684">
    <property type="entry name" value="CdiA-CT_Yk_RNaseA-like"/>
    <property type="match status" value="1"/>
</dbReference>
<accession>A0A0B1R4Y4</accession>
<dbReference type="RefSeq" id="WP_039334820.1">
    <property type="nucleotide sequence ID" value="NZ_JTJJ01000088.1"/>
</dbReference>
<comment type="caution">
    <text evidence="2">The sequence shown here is derived from an EMBL/GenBank/DDBJ whole genome shotgun (WGS) entry which is preliminary data.</text>
</comment>
<evidence type="ECO:0000313" key="2">
    <source>
        <dbReference type="EMBL" id="KHJ66292.1"/>
    </source>
</evidence>
<dbReference type="Proteomes" id="UP000030853">
    <property type="component" value="Unassembled WGS sequence"/>
</dbReference>
<sequence>MDDDNGLRVALSPVQMAAVLSDRTVSEGETLSNRIYGGLNLAGGVVEMFGAGAMCVVPEPTMLSKAGCIFVGTHSLDTIQASIRQVWTGRKITTDTYNSTVELAEELGADTKTAMKVGTTVDLTLPLGFALAVGAVRIVSIRSGSISLAAHEALSSGATGGHTLERHIGKSAEELIARLERRPALSATSSFRTQREAEQIISRVIRDNKNQIEMWVKHLPAGMNAKMELESVFAGQTGIMVRRGSSEVIRCYRVRLVLRFQNWHGKPYFVLTAFPKA</sequence>
<dbReference type="Pfam" id="PF18431">
    <property type="entry name" value="RNAse_A_bac"/>
    <property type="match status" value="1"/>
</dbReference>